<organism evidence="1">
    <name type="scientific">Magnetococcus massalia (strain MO-1)</name>
    <dbReference type="NCBI Taxonomy" id="451514"/>
    <lineage>
        <taxon>Bacteria</taxon>
        <taxon>Pseudomonadati</taxon>
        <taxon>Pseudomonadota</taxon>
        <taxon>Magnetococcia</taxon>
        <taxon>Magnetococcales</taxon>
        <taxon>Magnetococcaceae</taxon>
        <taxon>Magnetococcus</taxon>
    </lineage>
</organism>
<accession>A0A1S7LJ43</accession>
<dbReference type="EMBL" id="LO017727">
    <property type="protein sequence ID" value="CRH06982.1"/>
    <property type="molecule type" value="Genomic_DNA"/>
</dbReference>
<sequence>MKKRFEAEKKRPHRRRGVIKKLFEAIVGGLFGDSDIMHMRLLKTRTGNLNKLRLGT</sequence>
<protein>
    <submittedName>
        <fullName evidence="1">Uncharacterized protein</fullName>
    </submittedName>
</protein>
<reference evidence="1" key="1">
    <citation type="submission" date="2015-04" db="EMBL/GenBank/DDBJ databases">
        <authorList>
            <person name="Syromyatnikov M.Y."/>
            <person name="Popov V.N."/>
        </authorList>
    </citation>
    <scope>NUCLEOTIDE SEQUENCE</scope>
    <source>
        <strain evidence="1">MO-1</strain>
    </source>
</reference>
<dbReference type="AlphaFoldDB" id="A0A1S7LJ43"/>
<name>A0A1S7LJ43_MAGMO</name>
<proteinExistence type="predicted"/>
<gene>
    <name evidence="1" type="ORF">MAGMO_2834</name>
</gene>
<evidence type="ECO:0000313" key="1">
    <source>
        <dbReference type="EMBL" id="CRH06982.1"/>
    </source>
</evidence>